<dbReference type="AlphaFoldDB" id="A0A7V4E240"/>
<reference evidence="2" key="1">
    <citation type="journal article" date="2020" name="mSystems">
        <title>Genome- and Community-Level Interaction Insights into Carbon Utilization and Element Cycling Functions of Hydrothermarchaeota in Hydrothermal Sediment.</title>
        <authorList>
            <person name="Zhou Z."/>
            <person name="Liu Y."/>
            <person name="Xu W."/>
            <person name="Pan J."/>
            <person name="Luo Z.H."/>
            <person name="Li M."/>
        </authorList>
    </citation>
    <scope>NUCLEOTIDE SEQUENCE [LARGE SCALE GENOMIC DNA]</scope>
    <source>
        <strain evidence="2">SpSt-697</strain>
    </source>
</reference>
<keyword evidence="1" id="KW-0472">Membrane</keyword>
<accession>A0A7V4E240</accession>
<evidence type="ECO:0000256" key="1">
    <source>
        <dbReference type="SAM" id="Phobius"/>
    </source>
</evidence>
<dbReference type="EMBL" id="DTDR01000002">
    <property type="protein sequence ID" value="HGK62986.1"/>
    <property type="molecule type" value="Genomic_DNA"/>
</dbReference>
<proteinExistence type="predicted"/>
<name>A0A7V4E240_UNCW3</name>
<sequence>MRKSLLFLSFFWLLYAHKVNLFVYVKDNKVYCEGYYPDGKKVKGGVIRVYDKEKKPLLTGKTDENGIFSFIPKVKKDLKIVLDAGMGHKAEAEIKAEELPMIEKENREGEKKEESGSIKKEELKKLVSEVIDEKLTPIYKFLLKEEKEKNKILLREIIGGIGYILGIFGIISLFLKKKNV</sequence>
<evidence type="ECO:0000313" key="2">
    <source>
        <dbReference type="EMBL" id="HGK62986.1"/>
    </source>
</evidence>
<keyword evidence="1" id="KW-1133">Transmembrane helix</keyword>
<protein>
    <submittedName>
        <fullName evidence="2">Uncharacterized protein</fullName>
    </submittedName>
</protein>
<feature type="transmembrane region" description="Helical" evidence="1">
    <location>
        <begin position="157"/>
        <end position="175"/>
    </location>
</feature>
<organism evidence="2">
    <name type="scientific">candidate division WOR-3 bacterium</name>
    <dbReference type="NCBI Taxonomy" id="2052148"/>
    <lineage>
        <taxon>Bacteria</taxon>
        <taxon>Bacteria division WOR-3</taxon>
    </lineage>
</organism>
<keyword evidence="1" id="KW-0812">Transmembrane</keyword>
<comment type="caution">
    <text evidence="2">The sequence shown here is derived from an EMBL/GenBank/DDBJ whole genome shotgun (WGS) entry which is preliminary data.</text>
</comment>
<gene>
    <name evidence="2" type="ORF">ENU74_00065</name>
</gene>